<evidence type="ECO:0000256" key="5">
    <source>
        <dbReference type="ARBA" id="ARBA00022519"/>
    </source>
</evidence>
<name>A0ABW7HGB5_9BURK</name>
<evidence type="ECO:0000313" key="14">
    <source>
        <dbReference type="Proteomes" id="UP001606134"/>
    </source>
</evidence>
<evidence type="ECO:0000256" key="1">
    <source>
        <dbReference type="ARBA" id="ARBA00004377"/>
    </source>
</evidence>
<evidence type="ECO:0000256" key="6">
    <source>
        <dbReference type="ARBA" id="ARBA00022692"/>
    </source>
</evidence>
<keyword evidence="3" id="KW-1003">Cell membrane</keyword>
<keyword evidence="8 11" id="KW-0472">Membrane</keyword>
<gene>
    <name evidence="13" type="ORF">ACG04R_19840</name>
</gene>
<sequence>MQGATQQRGFGLIELIVTLVVLALMMAAAMPSIGNWMDNTRIRNAAESLSTGIQTARAEAVKRNERVSFWLVQLTDPAVLGNSCSQSATSGSWIVSVSGPDGHCADDPTASGDDNSAGIITGRAIGSGGTHVNVSADSTYITFNGFGRVADSGSISTIKIKGNGTDTRELHVVVSTTGAVRMCDAAVTDSGDPRKC</sequence>
<keyword evidence="5" id="KW-0997">Cell inner membrane</keyword>
<dbReference type="Pfam" id="PF12019">
    <property type="entry name" value="GspH"/>
    <property type="match status" value="1"/>
</dbReference>
<comment type="caution">
    <text evidence="13">The sequence shown here is derived from an EMBL/GenBank/DDBJ whole genome shotgun (WGS) entry which is preliminary data.</text>
</comment>
<comment type="subcellular location">
    <subcellularLocation>
        <location evidence="1">Cell inner membrane</location>
        <topology evidence="1">Single-pass membrane protein</topology>
    </subcellularLocation>
</comment>
<dbReference type="InterPro" id="IPR022346">
    <property type="entry name" value="T2SS_GspH"/>
</dbReference>
<evidence type="ECO:0000256" key="2">
    <source>
        <dbReference type="ARBA" id="ARBA00021549"/>
    </source>
</evidence>
<proteinExistence type="inferred from homology"/>
<dbReference type="SUPFAM" id="SSF54523">
    <property type="entry name" value="Pili subunits"/>
    <property type="match status" value="1"/>
</dbReference>
<dbReference type="EMBL" id="JBIGIC010000010">
    <property type="protein sequence ID" value="MFG6488948.1"/>
    <property type="molecule type" value="Genomic_DNA"/>
</dbReference>
<evidence type="ECO:0000256" key="4">
    <source>
        <dbReference type="ARBA" id="ARBA00022481"/>
    </source>
</evidence>
<evidence type="ECO:0000256" key="7">
    <source>
        <dbReference type="ARBA" id="ARBA00022989"/>
    </source>
</evidence>
<feature type="transmembrane region" description="Helical" evidence="11">
    <location>
        <begin position="12"/>
        <end position="33"/>
    </location>
</feature>
<evidence type="ECO:0000256" key="9">
    <source>
        <dbReference type="ARBA" id="ARBA00025772"/>
    </source>
</evidence>
<evidence type="ECO:0000256" key="11">
    <source>
        <dbReference type="SAM" id="Phobius"/>
    </source>
</evidence>
<evidence type="ECO:0000256" key="3">
    <source>
        <dbReference type="ARBA" id="ARBA00022475"/>
    </source>
</evidence>
<evidence type="ECO:0000256" key="10">
    <source>
        <dbReference type="ARBA" id="ARBA00030775"/>
    </source>
</evidence>
<dbReference type="InterPro" id="IPR012902">
    <property type="entry name" value="N_methyl_site"/>
</dbReference>
<dbReference type="InterPro" id="IPR045584">
    <property type="entry name" value="Pilin-like"/>
</dbReference>
<reference evidence="13 14" key="1">
    <citation type="submission" date="2024-08" db="EMBL/GenBank/DDBJ databases">
        <authorList>
            <person name="Lu H."/>
        </authorList>
    </citation>
    <scope>NUCLEOTIDE SEQUENCE [LARGE SCALE GENOMIC DNA]</scope>
    <source>
        <strain evidence="13 14">BYS78W</strain>
    </source>
</reference>
<keyword evidence="14" id="KW-1185">Reference proteome</keyword>
<dbReference type="Pfam" id="PF07963">
    <property type="entry name" value="N_methyl"/>
    <property type="match status" value="1"/>
</dbReference>
<evidence type="ECO:0000313" key="13">
    <source>
        <dbReference type="EMBL" id="MFG6488948.1"/>
    </source>
</evidence>
<organism evidence="13 14">
    <name type="scientific">Pelomonas candidula</name>
    <dbReference type="NCBI Taxonomy" id="3299025"/>
    <lineage>
        <taxon>Bacteria</taxon>
        <taxon>Pseudomonadati</taxon>
        <taxon>Pseudomonadota</taxon>
        <taxon>Betaproteobacteria</taxon>
        <taxon>Burkholderiales</taxon>
        <taxon>Sphaerotilaceae</taxon>
        <taxon>Roseateles</taxon>
    </lineage>
</organism>
<keyword evidence="4" id="KW-0488">Methylation</keyword>
<feature type="domain" description="General secretion pathway GspH" evidence="12">
    <location>
        <begin position="45"/>
        <end position="178"/>
    </location>
</feature>
<evidence type="ECO:0000256" key="8">
    <source>
        <dbReference type="ARBA" id="ARBA00023136"/>
    </source>
</evidence>
<keyword evidence="7 11" id="KW-1133">Transmembrane helix</keyword>
<dbReference type="NCBIfam" id="TIGR02532">
    <property type="entry name" value="IV_pilin_GFxxxE"/>
    <property type="match status" value="1"/>
</dbReference>
<dbReference type="Proteomes" id="UP001606134">
    <property type="component" value="Unassembled WGS sequence"/>
</dbReference>
<dbReference type="Gene3D" id="3.55.40.10">
    <property type="entry name" value="minor pseudopilin epsh domain"/>
    <property type="match status" value="1"/>
</dbReference>
<keyword evidence="6 11" id="KW-0812">Transmembrane</keyword>
<comment type="similarity">
    <text evidence="9">Belongs to the GSP H family.</text>
</comment>
<evidence type="ECO:0000259" key="12">
    <source>
        <dbReference type="Pfam" id="PF12019"/>
    </source>
</evidence>
<dbReference type="RefSeq" id="WP_394414818.1">
    <property type="nucleotide sequence ID" value="NZ_JBIGIC010000010.1"/>
</dbReference>
<accession>A0ABW7HGB5</accession>
<protein>
    <recommendedName>
        <fullName evidence="2">Type II secretion system protein H</fullName>
    </recommendedName>
    <alternativeName>
        <fullName evidence="10">General secretion pathway protein H</fullName>
    </alternativeName>
</protein>